<sequence>MVTWFKQLVIRRPRVCEFFALHKRHATAYSIQKKDFYVRIARSEASCRACCLDFSDAREKQDDNIEAAHRPSCISVVIPSCSSIWVSFFIPTLI</sequence>
<proteinExistence type="predicted"/>
<evidence type="ECO:0000313" key="2">
    <source>
        <dbReference type="Proteomes" id="UP000054821"/>
    </source>
</evidence>
<evidence type="ECO:0000313" key="1">
    <source>
        <dbReference type="EMBL" id="PON27624.1"/>
    </source>
</evidence>
<reference evidence="1 2" key="1">
    <citation type="journal article" date="2016" name="Genome Announc.">
        <title>Draft Whole-Genome Sequence of Trichoderma gamsii T6085, a Promising Biocontrol Agent of Fusarium Head Blight on Wheat.</title>
        <authorList>
            <person name="Baroncelli R."/>
            <person name="Zapparata A."/>
            <person name="Piaggeschi G."/>
            <person name="Sarrocco S."/>
            <person name="Vannacci G."/>
        </authorList>
    </citation>
    <scope>NUCLEOTIDE SEQUENCE [LARGE SCALE GENOMIC DNA]</scope>
    <source>
        <strain evidence="1 2">T6085</strain>
    </source>
</reference>
<accession>A0A2P4ZTJ7</accession>
<dbReference type="Proteomes" id="UP000054821">
    <property type="component" value="Unassembled WGS sequence"/>
</dbReference>
<protein>
    <submittedName>
        <fullName evidence="1">Uncharacterized protein</fullName>
    </submittedName>
</protein>
<name>A0A2P4ZTJ7_9HYPO</name>
<organism evidence="1 2">
    <name type="scientific">Trichoderma gamsii</name>
    <dbReference type="NCBI Taxonomy" id="398673"/>
    <lineage>
        <taxon>Eukaryota</taxon>
        <taxon>Fungi</taxon>
        <taxon>Dikarya</taxon>
        <taxon>Ascomycota</taxon>
        <taxon>Pezizomycotina</taxon>
        <taxon>Sordariomycetes</taxon>
        <taxon>Hypocreomycetidae</taxon>
        <taxon>Hypocreales</taxon>
        <taxon>Hypocreaceae</taxon>
        <taxon>Trichoderma</taxon>
    </lineage>
</organism>
<keyword evidence="2" id="KW-1185">Reference proteome</keyword>
<dbReference type="EMBL" id="JPDN02000009">
    <property type="protein sequence ID" value="PON27624.1"/>
    <property type="molecule type" value="Genomic_DNA"/>
</dbReference>
<dbReference type="RefSeq" id="XP_024406036.1">
    <property type="nucleotide sequence ID" value="XM_024549198.1"/>
</dbReference>
<comment type="caution">
    <text evidence="1">The sequence shown here is derived from an EMBL/GenBank/DDBJ whole genome shotgun (WGS) entry which is preliminary data.</text>
</comment>
<dbReference type="GeneID" id="36347451"/>
<gene>
    <name evidence="1" type="ORF">TGAM01_v203391</name>
</gene>
<dbReference type="AlphaFoldDB" id="A0A2P4ZTJ7"/>